<accession>A0A1V9XVQ8</accession>
<organism evidence="2 3">
    <name type="scientific">Tropilaelaps mercedesae</name>
    <dbReference type="NCBI Taxonomy" id="418985"/>
    <lineage>
        <taxon>Eukaryota</taxon>
        <taxon>Metazoa</taxon>
        <taxon>Ecdysozoa</taxon>
        <taxon>Arthropoda</taxon>
        <taxon>Chelicerata</taxon>
        <taxon>Arachnida</taxon>
        <taxon>Acari</taxon>
        <taxon>Parasitiformes</taxon>
        <taxon>Mesostigmata</taxon>
        <taxon>Gamasina</taxon>
        <taxon>Dermanyssoidea</taxon>
        <taxon>Laelapidae</taxon>
        <taxon>Tropilaelaps</taxon>
    </lineage>
</organism>
<name>A0A1V9XVQ8_9ACAR</name>
<feature type="compositionally biased region" description="Basic and acidic residues" evidence="1">
    <location>
        <begin position="79"/>
        <end position="92"/>
    </location>
</feature>
<protein>
    <submittedName>
        <fullName evidence="2">Uncharacterized protein</fullName>
    </submittedName>
</protein>
<comment type="caution">
    <text evidence="2">The sequence shown here is derived from an EMBL/GenBank/DDBJ whole genome shotgun (WGS) entry which is preliminary data.</text>
</comment>
<sequence length="100" mass="10735">MKPKLSSYLDNERNLEAILRAAQPIASKKARTLAVLSAHAAQQEAAQNGTEYQGPKNPGSLDSLLQNQAAAEPAQKLETFTDKQLVDGRSDSLEATTALE</sequence>
<evidence type="ECO:0000313" key="2">
    <source>
        <dbReference type="EMBL" id="OQR77438.1"/>
    </source>
</evidence>
<evidence type="ECO:0000313" key="3">
    <source>
        <dbReference type="Proteomes" id="UP000192247"/>
    </source>
</evidence>
<feature type="region of interest" description="Disordered" evidence="1">
    <location>
        <begin position="37"/>
        <end position="100"/>
    </location>
</feature>
<gene>
    <name evidence="2" type="ORF">BIW11_07099</name>
</gene>
<evidence type="ECO:0000256" key="1">
    <source>
        <dbReference type="SAM" id="MobiDB-lite"/>
    </source>
</evidence>
<dbReference type="InParanoid" id="A0A1V9XVQ8"/>
<dbReference type="AlphaFoldDB" id="A0A1V9XVQ8"/>
<keyword evidence="3" id="KW-1185">Reference proteome</keyword>
<dbReference type="EMBL" id="MNPL01003548">
    <property type="protein sequence ID" value="OQR77438.1"/>
    <property type="molecule type" value="Genomic_DNA"/>
</dbReference>
<dbReference type="Proteomes" id="UP000192247">
    <property type="component" value="Unassembled WGS sequence"/>
</dbReference>
<proteinExistence type="predicted"/>
<reference evidence="2 3" key="1">
    <citation type="journal article" date="2017" name="Gigascience">
        <title>Draft genome of the honey bee ectoparasitic mite, Tropilaelaps mercedesae, is shaped by the parasitic life history.</title>
        <authorList>
            <person name="Dong X."/>
            <person name="Armstrong S.D."/>
            <person name="Xia D."/>
            <person name="Makepeace B.L."/>
            <person name="Darby A.C."/>
            <person name="Kadowaki T."/>
        </authorList>
    </citation>
    <scope>NUCLEOTIDE SEQUENCE [LARGE SCALE GENOMIC DNA]</scope>
    <source>
        <strain evidence="2">Wuxi-XJTLU</strain>
    </source>
</reference>